<name>A0A0M6Y798_9HYPH</name>
<keyword evidence="4" id="KW-1185">Reference proteome</keyword>
<proteinExistence type="predicted"/>
<accession>A0A0M6Y798</accession>
<dbReference type="AlphaFoldDB" id="A0A0M6Y798"/>
<reference evidence="4" key="1">
    <citation type="submission" date="2015-07" db="EMBL/GenBank/DDBJ databases">
        <authorList>
            <person name="Rodrigo-Torres Lidia"/>
            <person name="Arahal R.David."/>
        </authorList>
    </citation>
    <scope>NUCLEOTIDE SEQUENCE [LARGE SCALE GENOMIC DNA]</scope>
    <source>
        <strain evidence="4">CECT 4801</strain>
    </source>
</reference>
<feature type="chain" id="PRO_5005807559" description="DUF4399 domain-containing protein" evidence="1">
    <location>
        <begin position="34"/>
        <end position="153"/>
    </location>
</feature>
<sequence length="153" mass="16233">MQNSVLEREKIMKRLAIGLGAAVLALTGTVAQAGETPAPDGVKLYFVNLKDGDTVKSPVTIQFGLSGMGVAPAGTEKENTGHHHLIIDESIEGEELNEAIPADDNHKHFGGGQTETTIELPAGSHTLQLVLGDWSHIPHNPPVMSEKITVTVE</sequence>
<dbReference type="Pfam" id="PF14347">
    <property type="entry name" value="DUF4399"/>
    <property type="match status" value="1"/>
</dbReference>
<organism evidence="3 4">
    <name type="scientific">Roseibium aggregatum</name>
    <dbReference type="NCBI Taxonomy" id="187304"/>
    <lineage>
        <taxon>Bacteria</taxon>
        <taxon>Pseudomonadati</taxon>
        <taxon>Pseudomonadota</taxon>
        <taxon>Alphaproteobacteria</taxon>
        <taxon>Hyphomicrobiales</taxon>
        <taxon>Stappiaceae</taxon>
        <taxon>Roseibium</taxon>
    </lineage>
</organism>
<dbReference type="EMBL" id="CXST01000003">
    <property type="protein sequence ID" value="CTQ45962.1"/>
    <property type="molecule type" value="Genomic_DNA"/>
</dbReference>
<dbReference type="STRING" id="187304.B0E33_14805"/>
<evidence type="ECO:0000313" key="4">
    <source>
        <dbReference type="Proteomes" id="UP000048926"/>
    </source>
</evidence>
<protein>
    <recommendedName>
        <fullName evidence="2">DUF4399 domain-containing protein</fullName>
    </recommendedName>
</protein>
<dbReference type="Proteomes" id="UP000048926">
    <property type="component" value="Unassembled WGS sequence"/>
</dbReference>
<dbReference type="InterPro" id="IPR025512">
    <property type="entry name" value="DUF4399"/>
</dbReference>
<feature type="signal peptide" evidence="1">
    <location>
        <begin position="1"/>
        <end position="33"/>
    </location>
</feature>
<feature type="domain" description="DUF4399" evidence="2">
    <location>
        <begin position="61"/>
        <end position="153"/>
    </location>
</feature>
<gene>
    <name evidence="3" type="ORF">LAL4801_04417</name>
</gene>
<evidence type="ECO:0000259" key="2">
    <source>
        <dbReference type="Pfam" id="PF14347"/>
    </source>
</evidence>
<keyword evidence="1" id="KW-0732">Signal</keyword>
<evidence type="ECO:0000313" key="3">
    <source>
        <dbReference type="EMBL" id="CTQ45962.1"/>
    </source>
</evidence>
<evidence type="ECO:0000256" key="1">
    <source>
        <dbReference type="SAM" id="SignalP"/>
    </source>
</evidence>